<evidence type="ECO:0000256" key="4">
    <source>
        <dbReference type="ARBA" id="ARBA00023136"/>
    </source>
</evidence>
<feature type="domain" description="C-type lectin" evidence="6">
    <location>
        <begin position="306"/>
        <end position="366"/>
    </location>
</feature>
<evidence type="ECO:0000313" key="7">
    <source>
        <dbReference type="EMBL" id="WDE02683.1"/>
    </source>
</evidence>
<keyword evidence="2" id="KW-0812">Transmembrane</keyword>
<dbReference type="InterPro" id="IPR001304">
    <property type="entry name" value="C-type_lectin-like"/>
</dbReference>
<sequence>MNRLNYFSKIKQKPATTGAGALKLLIAMAVAGTCVQSATAATDAGAMLQQFGLEYDINNTSDPQAKYAMELQRRLMLDVPIYYTSFLGTHNSYNSDAYNIDLWPQQEMTVKGQMNEGVEWIELDVHHVWTTGLDLNFCHGEFCYLDSVNSHSILDDLREWAEEMNEQNTTRTAVIYIESALEDSEYYTDLRNQLNSRVGAEHIYMPSDYKNDFPGGANVGANKATSFPESELTRQHLLDKGKRYVIYFSGYSGSDNHDVLDWVFEDPGSLNGSRVWEKDGYPTSSSTLNITGSDLIGYWQDGKSVIGLHDVHTDDGRFRENAQWSWNDGEPNDAHSGEDCAELRTDYADNRWNDAACSYARRAACKWTGGDLYSKDNSVIYNLWSLSANSTNWGGAEQACLALGSGWSFEVPRNAIENTVLAGIADEAGETKVWLNYTDSAQEGVFTTPSQR</sequence>
<reference evidence="7 8" key="2">
    <citation type="journal article" date="2022" name="Mar. Drugs">
        <title>Bioassay-Guided Fractionation Leads to the Detection of Cholic Acid Generated by the Rare Thalassomonas sp.</title>
        <authorList>
            <person name="Pheiffer F."/>
            <person name="Schneider Y.K."/>
            <person name="Hansen E.H."/>
            <person name="Andersen J.H."/>
            <person name="Isaksson J."/>
            <person name="Busche T."/>
            <person name="R C."/>
            <person name="Kalinowski J."/>
            <person name="Zyl L.V."/>
            <person name="Trindade M."/>
        </authorList>
    </citation>
    <scope>NUCLEOTIDE SEQUENCE [LARGE SCALE GENOMIC DNA]</scope>
    <source>
        <strain evidence="7 8">A5K-106</strain>
    </source>
</reference>
<dbReference type="PROSITE" id="PS50041">
    <property type="entry name" value="C_TYPE_LECTIN_2"/>
    <property type="match status" value="1"/>
</dbReference>
<name>A0AAF0C6J0_9GAMM</name>
<dbReference type="InterPro" id="IPR018378">
    <property type="entry name" value="C-type_lectin_CS"/>
</dbReference>
<dbReference type="EMBL" id="CP059736">
    <property type="protein sequence ID" value="WDE02683.1"/>
    <property type="molecule type" value="Genomic_DNA"/>
</dbReference>
<dbReference type="SUPFAM" id="SSF56436">
    <property type="entry name" value="C-type lectin-like"/>
    <property type="match status" value="1"/>
</dbReference>
<protein>
    <recommendedName>
        <fullName evidence="6">C-type lectin domain-containing protein</fullName>
    </recommendedName>
</protein>
<evidence type="ECO:0000259" key="6">
    <source>
        <dbReference type="PROSITE" id="PS50041"/>
    </source>
</evidence>
<dbReference type="Gene3D" id="3.20.20.190">
    <property type="entry name" value="Phosphatidylinositol (PI) phosphodiesterase"/>
    <property type="match status" value="1"/>
</dbReference>
<comment type="subcellular location">
    <subcellularLocation>
        <location evidence="1">Membrane</location>
    </subcellularLocation>
</comment>
<dbReference type="PANTHER" id="PTHR35518">
    <property type="entry name" value="MAINTENANCE OF TELOMOERE CAPPING"/>
    <property type="match status" value="1"/>
</dbReference>
<dbReference type="GO" id="GO:0016020">
    <property type="term" value="C:membrane"/>
    <property type="evidence" value="ECO:0007669"/>
    <property type="project" value="UniProtKB-SubCell"/>
</dbReference>
<dbReference type="PANTHER" id="PTHR35518:SF2">
    <property type="entry name" value="MAINTENANCE OF TELOMERE CAPPING PROTEIN 6"/>
    <property type="match status" value="1"/>
</dbReference>
<evidence type="ECO:0000256" key="5">
    <source>
        <dbReference type="SAM" id="SignalP"/>
    </source>
</evidence>
<dbReference type="SUPFAM" id="SSF51695">
    <property type="entry name" value="PLC-like phosphodiesterases"/>
    <property type="match status" value="1"/>
</dbReference>
<organism evidence="7 8">
    <name type="scientific">Thalassomonas actiniarum</name>
    <dbReference type="NCBI Taxonomy" id="485447"/>
    <lineage>
        <taxon>Bacteria</taxon>
        <taxon>Pseudomonadati</taxon>
        <taxon>Pseudomonadota</taxon>
        <taxon>Gammaproteobacteria</taxon>
        <taxon>Alteromonadales</taxon>
        <taxon>Colwelliaceae</taxon>
        <taxon>Thalassomonas</taxon>
    </lineage>
</organism>
<keyword evidence="5" id="KW-0732">Signal</keyword>
<dbReference type="PROSITE" id="PS00615">
    <property type="entry name" value="C_TYPE_LECTIN_1"/>
    <property type="match status" value="1"/>
</dbReference>
<dbReference type="Proteomes" id="UP000032568">
    <property type="component" value="Chromosome pTact"/>
</dbReference>
<evidence type="ECO:0000256" key="2">
    <source>
        <dbReference type="ARBA" id="ARBA00022692"/>
    </source>
</evidence>
<dbReference type="AlphaFoldDB" id="A0AAF0C6J0"/>
<dbReference type="GO" id="GO:0006629">
    <property type="term" value="P:lipid metabolic process"/>
    <property type="evidence" value="ECO:0007669"/>
    <property type="project" value="InterPro"/>
</dbReference>
<keyword evidence="4" id="KW-0472">Membrane</keyword>
<evidence type="ECO:0000256" key="1">
    <source>
        <dbReference type="ARBA" id="ARBA00004370"/>
    </source>
</evidence>
<dbReference type="InterPro" id="IPR017946">
    <property type="entry name" value="PLC-like_Pdiesterase_TIM-brl"/>
</dbReference>
<gene>
    <name evidence="7" type="ORF">SG35_030245</name>
</gene>
<keyword evidence="8" id="KW-1185">Reference proteome</keyword>
<dbReference type="InterPro" id="IPR016187">
    <property type="entry name" value="CTDL_fold"/>
</dbReference>
<keyword evidence="3" id="KW-1133">Transmembrane helix</keyword>
<reference evidence="7 8" key="1">
    <citation type="journal article" date="2015" name="Genome Announc.">
        <title>Draft Genome Sequences of Marine Isolates of Thalassomonas viridans and Thalassomonas actiniarum.</title>
        <authorList>
            <person name="Olonade I."/>
            <person name="van Zyl L.J."/>
            <person name="Trindade M."/>
        </authorList>
    </citation>
    <scope>NUCLEOTIDE SEQUENCE [LARGE SCALE GENOMIC DNA]</scope>
    <source>
        <strain evidence="7 8">A5K-106</strain>
    </source>
</reference>
<evidence type="ECO:0000256" key="3">
    <source>
        <dbReference type="ARBA" id="ARBA00022989"/>
    </source>
</evidence>
<dbReference type="RefSeq" id="WP_044835658.1">
    <property type="nucleotide sequence ID" value="NZ_CP059736.1"/>
</dbReference>
<evidence type="ECO:0000313" key="8">
    <source>
        <dbReference type="Proteomes" id="UP000032568"/>
    </source>
</evidence>
<dbReference type="KEGG" id="tact:SG35_030245"/>
<dbReference type="Pfam" id="PF00059">
    <property type="entry name" value="Lectin_C"/>
    <property type="match status" value="1"/>
</dbReference>
<proteinExistence type="predicted"/>
<feature type="chain" id="PRO_5042031764" description="C-type lectin domain-containing protein" evidence="5">
    <location>
        <begin position="41"/>
        <end position="452"/>
    </location>
</feature>
<dbReference type="InterPro" id="IPR051008">
    <property type="entry name" value="Telomere_Capping_Maintenance"/>
</dbReference>
<feature type="signal peptide" evidence="5">
    <location>
        <begin position="1"/>
        <end position="40"/>
    </location>
</feature>
<dbReference type="GO" id="GO:0008081">
    <property type="term" value="F:phosphoric diester hydrolase activity"/>
    <property type="evidence" value="ECO:0007669"/>
    <property type="project" value="InterPro"/>
</dbReference>
<accession>A0AAF0C6J0</accession>